<dbReference type="SUPFAM" id="SSF88946">
    <property type="entry name" value="Sigma2 domain of RNA polymerase sigma factors"/>
    <property type="match status" value="1"/>
</dbReference>
<dbReference type="Pfam" id="PF04542">
    <property type="entry name" value="Sigma70_r2"/>
    <property type="match status" value="1"/>
</dbReference>
<evidence type="ECO:0000259" key="7">
    <source>
        <dbReference type="Pfam" id="PF08281"/>
    </source>
</evidence>
<dbReference type="InterPro" id="IPR007627">
    <property type="entry name" value="RNA_pol_sigma70_r2"/>
</dbReference>
<dbReference type="GO" id="GO:0003677">
    <property type="term" value="F:DNA binding"/>
    <property type="evidence" value="ECO:0007669"/>
    <property type="project" value="UniProtKB-KW"/>
</dbReference>
<dbReference type="SUPFAM" id="SSF88659">
    <property type="entry name" value="Sigma3 and sigma4 domains of RNA polymerase sigma factors"/>
    <property type="match status" value="1"/>
</dbReference>
<dbReference type="Gene3D" id="1.10.10.10">
    <property type="entry name" value="Winged helix-like DNA-binding domain superfamily/Winged helix DNA-binding domain"/>
    <property type="match status" value="1"/>
</dbReference>
<dbReference type="PANTHER" id="PTHR43133">
    <property type="entry name" value="RNA POLYMERASE ECF-TYPE SIGMA FACTO"/>
    <property type="match status" value="1"/>
</dbReference>
<organism evidence="8 9">
    <name type="scientific">Algoriphagus formosus</name>
    <dbReference type="NCBI Taxonomy" id="2007308"/>
    <lineage>
        <taxon>Bacteria</taxon>
        <taxon>Pseudomonadati</taxon>
        <taxon>Bacteroidota</taxon>
        <taxon>Cytophagia</taxon>
        <taxon>Cytophagales</taxon>
        <taxon>Cyclobacteriaceae</taxon>
        <taxon>Algoriphagus</taxon>
    </lineage>
</organism>
<keyword evidence="3" id="KW-0731">Sigma factor</keyword>
<evidence type="ECO:0000259" key="6">
    <source>
        <dbReference type="Pfam" id="PF04542"/>
    </source>
</evidence>
<sequence length="165" mass="19557">MNHSELENILKNHHREAYLWARQCCGFEDELAKDVLQICYLKILEGKARLQQVEKVKPWLFSVIRFTAIDELRKKGNWVALQENYDLEDEPTENEEELDYQKLLMQLSPMQREVMLMVFYHQLTIAESAEVLQISLGSARTHYDRGKKRLKELIVKSQNLEYDGK</sequence>
<evidence type="ECO:0000256" key="4">
    <source>
        <dbReference type="ARBA" id="ARBA00023125"/>
    </source>
</evidence>
<dbReference type="Gene3D" id="1.10.1740.10">
    <property type="match status" value="1"/>
</dbReference>
<dbReference type="InterPro" id="IPR014284">
    <property type="entry name" value="RNA_pol_sigma-70_dom"/>
</dbReference>
<feature type="domain" description="RNA polymerase sigma-70 region 2" evidence="6">
    <location>
        <begin position="11"/>
        <end position="76"/>
    </location>
</feature>
<dbReference type="EMBL" id="SMUW01000022">
    <property type="protein sequence ID" value="TDK50140.1"/>
    <property type="molecule type" value="Genomic_DNA"/>
</dbReference>
<dbReference type="InterPro" id="IPR039425">
    <property type="entry name" value="RNA_pol_sigma-70-like"/>
</dbReference>
<dbReference type="NCBIfam" id="TIGR02937">
    <property type="entry name" value="sigma70-ECF"/>
    <property type="match status" value="1"/>
</dbReference>
<evidence type="ECO:0000256" key="5">
    <source>
        <dbReference type="ARBA" id="ARBA00023163"/>
    </source>
</evidence>
<keyword evidence="2" id="KW-0805">Transcription regulation</keyword>
<protein>
    <submittedName>
        <fullName evidence="8">RNA polymerase sigma factor</fullName>
    </submittedName>
</protein>
<evidence type="ECO:0000313" key="9">
    <source>
        <dbReference type="Proteomes" id="UP000295438"/>
    </source>
</evidence>
<keyword evidence="4" id="KW-0238">DNA-binding</keyword>
<dbReference type="InterPro" id="IPR013249">
    <property type="entry name" value="RNA_pol_sigma70_r4_t2"/>
</dbReference>
<evidence type="ECO:0000256" key="3">
    <source>
        <dbReference type="ARBA" id="ARBA00023082"/>
    </source>
</evidence>
<dbReference type="Pfam" id="PF08281">
    <property type="entry name" value="Sigma70_r4_2"/>
    <property type="match status" value="1"/>
</dbReference>
<dbReference type="PANTHER" id="PTHR43133:SF8">
    <property type="entry name" value="RNA POLYMERASE SIGMA FACTOR HI_1459-RELATED"/>
    <property type="match status" value="1"/>
</dbReference>
<name>A0A4R5VD03_9BACT</name>
<gene>
    <name evidence="8" type="ORF">E1898_01810</name>
</gene>
<dbReference type="Proteomes" id="UP000295438">
    <property type="component" value="Unassembled WGS sequence"/>
</dbReference>
<dbReference type="GO" id="GO:0006352">
    <property type="term" value="P:DNA-templated transcription initiation"/>
    <property type="evidence" value="ECO:0007669"/>
    <property type="project" value="InterPro"/>
</dbReference>
<evidence type="ECO:0000313" key="8">
    <source>
        <dbReference type="EMBL" id="TDK50140.1"/>
    </source>
</evidence>
<proteinExistence type="inferred from homology"/>
<evidence type="ECO:0000256" key="2">
    <source>
        <dbReference type="ARBA" id="ARBA00023015"/>
    </source>
</evidence>
<dbReference type="GO" id="GO:0016987">
    <property type="term" value="F:sigma factor activity"/>
    <property type="evidence" value="ECO:0007669"/>
    <property type="project" value="UniProtKB-KW"/>
</dbReference>
<feature type="domain" description="RNA polymerase sigma factor 70 region 4 type 2" evidence="7">
    <location>
        <begin position="100"/>
        <end position="150"/>
    </location>
</feature>
<comment type="caution">
    <text evidence="8">The sequence shown here is derived from an EMBL/GenBank/DDBJ whole genome shotgun (WGS) entry which is preliminary data.</text>
</comment>
<comment type="similarity">
    <text evidence="1">Belongs to the sigma-70 factor family. ECF subfamily.</text>
</comment>
<dbReference type="InterPro" id="IPR036388">
    <property type="entry name" value="WH-like_DNA-bd_sf"/>
</dbReference>
<reference evidence="8 9" key="1">
    <citation type="submission" date="2019-03" db="EMBL/GenBank/DDBJ databases">
        <title>Algoriphagus aquimaris sp. nov., isolated form marine sediment in Pohang, Korea.</title>
        <authorList>
            <person name="Kim J."/>
            <person name="Yoon S.-H."/>
            <person name="Lee S.-S."/>
        </authorList>
    </citation>
    <scope>NUCLEOTIDE SEQUENCE [LARGE SCALE GENOMIC DNA]</scope>
    <source>
        <strain evidence="8 9">F21</strain>
    </source>
</reference>
<dbReference type="InterPro" id="IPR013324">
    <property type="entry name" value="RNA_pol_sigma_r3/r4-like"/>
</dbReference>
<dbReference type="AlphaFoldDB" id="A0A4R5VD03"/>
<dbReference type="InterPro" id="IPR013325">
    <property type="entry name" value="RNA_pol_sigma_r2"/>
</dbReference>
<keyword evidence="5" id="KW-0804">Transcription</keyword>
<keyword evidence="9" id="KW-1185">Reference proteome</keyword>
<evidence type="ECO:0000256" key="1">
    <source>
        <dbReference type="ARBA" id="ARBA00010641"/>
    </source>
</evidence>
<accession>A0A4R5VD03</accession>